<evidence type="ECO:0000256" key="1">
    <source>
        <dbReference type="ARBA" id="ARBA00010193"/>
    </source>
</evidence>
<keyword evidence="3 5" id="KW-0378">Hydrolase</keyword>
<keyword evidence="4 5" id="KW-0788">Thiol protease</keyword>
<evidence type="ECO:0000313" key="7">
    <source>
        <dbReference type="EMBL" id="CCU75681.1"/>
    </source>
</evidence>
<comment type="similarity">
    <text evidence="1">Belongs to the peptidase C2 family. PalB/RIM13 subfamily.</text>
</comment>
<evidence type="ECO:0000256" key="2">
    <source>
        <dbReference type="ARBA" id="ARBA00022670"/>
    </source>
</evidence>
<dbReference type="SMART" id="SM00720">
    <property type="entry name" value="calpain_III"/>
    <property type="match status" value="1"/>
</dbReference>
<feature type="domain" description="Calpain catalytic" evidence="6">
    <location>
        <begin position="105"/>
        <end position="431"/>
    </location>
</feature>
<sequence length="842" mass="94849">MEARAQSAELQAIYSSTKEEALHFAIRAAELYVSASKVATLDHERTKLRSKFKEILQWAEQVKASKEWTPKLKSNHATPLRNPMSQRAISKPEKLILLQGSKLNGFIFPVWKDVSRDAYVNEFFNDVQEPIELKLSPVQRSIFGGWKRMGKENRDNAEVPATMVPENPIDLVQDVTTDCSVVASLCVIVARASKGNTGILRSIIHPYNETEDRPEISRNGRYLFRLQFNGCNRKVTIDNRLPTSTTLRSLHVFDRNNPRLIWPALLEKAYLKVCGGYDFPGSNSGTDLWVIAGWIPEQIFLRSEDVHYEQLWRRVYKAFGYGDVMITLGTGKLTNKEVEELGLAAKHDYAVLDMKEINSRRLLLIKNPWSDGMVWRESFSQPSTYRAEVEEPLKDVNDKLLDFSISTNGTFWMNFDSVIQHFESFYLSWNPGLFLLREDHHFTWNLNKPKAFGSFVDNPQYSLISTNKDTVWILLNRHFLPDENKTRKGTNSSFQEVSRAPGYISLYIFKGNSHKVYLDDGAQHRGAFVDSPQTLAKLEVLPSIPYILVISQYGLPPFNYPFTLSFFSQFPVTVKPAVDRLPCRSSHTGVWNSRTAGGNSKISSYPSNPQFRISLSCKADVELILETDIEDLAVHVDVVWAGGDRVTSVTQKDIVGDSGNYRRGCALAFLQDVTGGSYTIVCSTFESGQYGNFTLLVASSVECQITPILSEDAGRYCLTLSSIVFETSVNKVQAPIYVTRMTMLSLVAKFPIKSLSMLRPSLKLSLMEGQGMPTKSLGVSGDGTFSDEPMGIRLKDLNLIPKKDLSDDYWIVVERLGGRDGVNSFDLEVLSDIPVTVGTWRA</sequence>
<dbReference type="SUPFAM" id="SSF54001">
    <property type="entry name" value="Cysteine proteinases"/>
    <property type="match status" value="1"/>
</dbReference>
<dbReference type="STRING" id="546991.N1J770"/>
<dbReference type="HOGENOM" id="CLU_006770_1_0_1"/>
<dbReference type="InterPro" id="IPR038765">
    <property type="entry name" value="Papain-like_cys_pep_sf"/>
</dbReference>
<dbReference type="PANTHER" id="PTHR46143:SF1">
    <property type="entry name" value="CALPAIN-7"/>
    <property type="match status" value="1"/>
</dbReference>
<dbReference type="AlphaFoldDB" id="N1J770"/>
<dbReference type="InParanoid" id="N1J770"/>
<proteinExistence type="inferred from homology"/>
<dbReference type="PANTHER" id="PTHR46143">
    <property type="entry name" value="CALPAIN-7"/>
    <property type="match status" value="1"/>
</dbReference>
<evidence type="ECO:0000259" key="6">
    <source>
        <dbReference type="PROSITE" id="PS50203"/>
    </source>
</evidence>
<keyword evidence="8" id="KW-1185">Reference proteome</keyword>
<dbReference type="Proteomes" id="UP000015441">
    <property type="component" value="Unassembled WGS sequence"/>
</dbReference>
<dbReference type="InterPro" id="IPR036213">
    <property type="entry name" value="Calpain_III_sf"/>
</dbReference>
<evidence type="ECO:0000256" key="4">
    <source>
        <dbReference type="ARBA" id="ARBA00022807"/>
    </source>
</evidence>
<organism evidence="7 8">
    <name type="scientific">Blumeria graminis f. sp. hordei (strain DH14)</name>
    <name type="common">Barley powdery mildew</name>
    <name type="synonym">Oidium monilioides f. sp. hordei</name>
    <dbReference type="NCBI Taxonomy" id="546991"/>
    <lineage>
        <taxon>Eukaryota</taxon>
        <taxon>Fungi</taxon>
        <taxon>Dikarya</taxon>
        <taxon>Ascomycota</taxon>
        <taxon>Pezizomycotina</taxon>
        <taxon>Leotiomycetes</taxon>
        <taxon>Erysiphales</taxon>
        <taxon>Erysiphaceae</taxon>
        <taxon>Blumeria</taxon>
        <taxon>Blumeria hordei</taxon>
    </lineage>
</organism>
<dbReference type="SUPFAM" id="SSF49758">
    <property type="entry name" value="Calpain large subunit, middle domain (domain III)"/>
    <property type="match status" value="2"/>
</dbReference>
<feature type="active site" evidence="5">
    <location>
        <position position="347"/>
    </location>
</feature>
<dbReference type="eggNOG" id="KOG0045">
    <property type="taxonomic scope" value="Eukaryota"/>
</dbReference>
<dbReference type="Gene3D" id="2.60.120.380">
    <property type="match status" value="1"/>
</dbReference>
<comment type="caution">
    <text evidence="7">The sequence shown here is derived from an EMBL/GenBank/DDBJ whole genome shotgun (WGS) entry which is preliminary data.</text>
</comment>
<feature type="active site" evidence="5">
    <location>
        <position position="367"/>
    </location>
</feature>
<evidence type="ECO:0000256" key="5">
    <source>
        <dbReference type="PROSITE-ProRule" id="PRU00239"/>
    </source>
</evidence>
<dbReference type="SMART" id="SM00230">
    <property type="entry name" value="CysPc"/>
    <property type="match status" value="1"/>
</dbReference>
<dbReference type="InterPro" id="IPR022683">
    <property type="entry name" value="Calpain_III"/>
</dbReference>
<feature type="active site" evidence="5">
    <location>
        <position position="179"/>
    </location>
</feature>
<evidence type="ECO:0000256" key="3">
    <source>
        <dbReference type="ARBA" id="ARBA00022801"/>
    </source>
</evidence>
<accession>N1J770</accession>
<protein>
    <submittedName>
        <fullName evidence="7">Calpain-like protease palB</fullName>
    </submittedName>
</protein>
<gene>
    <name evidence="7" type="ORF">BGHDH14_bgh00511</name>
</gene>
<dbReference type="InterPro" id="IPR001300">
    <property type="entry name" value="Peptidase_C2_calpain_cat"/>
</dbReference>
<reference evidence="7 8" key="1">
    <citation type="journal article" date="2010" name="Science">
        <title>Genome expansion and gene loss in powdery mildew fungi reveal tradeoffs in extreme parasitism.</title>
        <authorList>
            <person name="Spanu P.D."/>
            <person name="Abbott J.C."/>
            <person name="Amselem J."/>
            <person name="Burgis T.A."/>
            <person name="Soanes D.M."/>
            <person name="Stueber K."/>
            <person name="Ver Loren van Themaat E."/>
            <person name="Brown J.K.M."/>
            <person name="Butcher S.A."/>
            <person name="Gurr S.J."/>
            <person name="Lebrun M.-H."/>
            <person name="Ridout C.J."/>
            <person name="Schulze-Lefert P."/>
            <person name="Talbot N.J."/>
            <person name="Ahmadinejad N."/>
            <person name="Ametz C."/>
            <person name="Barton G.R."/>
            <person name="Benjdia M."/>
            <person name="Bidzinski P."/>
            <person name="Bindschedler L.V."/>
            <person name="Both M."/>
            <person name="Brewer M.T."/>
            <person name="Cadle-Davidson L."/>
            <person name="Cadle-Davidson M.M."/>
            <person name="Collemare J."/>
            <person name="Cramer R."/>
            <person name="Frenkel O."/>
            <person name="Godfrey D."/>
            <person name="Harriman J."/>
            <person name="Hoede C."/>
            <person name="King B.C."/>
            <person name="Klages S."/>
            <person name="Kleemann J."/>
            <person name="Knoll D."/>
            <person name="Koti P.S."/>
            <person name="Kreplak J."/>
            <person name="Lopez-Ruiz F.J."/>
            <person name="Lu X."/>
            <person name="Maekawa T."/>
            <person name="Mahanil S."/>
            <person name="Micali C."/>
            <person name="Milgroom M.G."/>
            <person name="Montana G."/>
            <person name="Noir S."/>
            <person name="O'Connell R.J."/>
            <person name="Oberhaensli S."/>
            <person name="Parlange F."/>
            <person name="Pedersen C."/>
            <person name="Quesneville H."/>
            <person name="Reinhardt R."/>
            <person name="Rott M."/>
            <person name="Sacristan S."/>
            <person name="Schmidt S.M."/>
            <person name="Schoen M."/>
            <person name="Skamnioti P."/>
            <person name="Sommer H."/>
            <person name="Stephens A."/>
            <person name="Takahara H."/>
            <person name="Thordal-Christensen H."/>
            <person name="Vigouroux M."/>
            <person name="Wessling R."/>
            <person name="Wicker T."/>
            <person name="Panstruga R."/>
        </authorList>
    </citation>
    <scope>NUCLEOTIDE SEQUENCE [LARGE SCALE GENOMIC DNA]</scope>
    <source>
        <strain evidence="7">DH14</strain>
    </source>
</reference>
<evidence type="ECO:0000313" key="8">
    <source>
        <dbReference type="Proteomes" id="UP000015441"/>
    </source>
</evidence>
<dbReference type="InterPro" id="IPR051297">
    <property type="entry name" value="PalB/RIM13"/>
</dbReference>
<dbReference type="EMBL" id="CAUH01001558">
    <property type="protein sequence ID" value="CCU75681.1"/>
    <property type="molecule type" value="Genomic_DNA"/>
</dbReference>
<keyword evidence="2 5" id="KW-0645">Protease</keyword>
<dbReference type="Gene3D" id="3.90.70.10">
    <property type="entry name" value="Cysteine proteinases"/>
    <property type="match status" value="1"/>
</dbReference>
<dbReference type="Pfam" id="PF00648">
    <property type="entry name" value="Peptidase_C2"/>
    <property type="match status" value="1"/>
</dbReference>
<dbReference type="CDD" id="cd00044">
    <property type="entry name" value="CysPc"/>
    <property type="match status" value="1"/>
</dbReference>
<dbReference type="GO" id="GO:0006508">
    <property type="term" value="P:proteolysis"/>
    <property type="evidence" value="ECO:0007669"/>
    <property type="project" value="UniProtKB-KW"/>
</dbReference>
<dbReference type="GO" id="GO:0004198">
    <property type="term" value="F:calcium-dependent cysteine-type endopeptidase activity"/>
    <property type="evidence" value="ECO:0007669"/>
    <property type="project" value="InterPro"/>
</dbReference>
<name>N1J770_BLUG1</name>
<dbReference type="OrthoDB" id="167576at2759"/>
<dbReference type="Pfam" id="PF25435">
    <property type="entry name" value="PalB_C"/>
    <property type="match status" value="1"/>
</dbReference>
<dbReference type="PROSITE" id="PS50203">
    <property type="entry name" value="CALPAIN_CAT"/>
    <property type="match status" value="1"/>
</dbReference>